<gene>
    <name evidence="2" type="ORF">CLV35_0841</name>
</gene>
<dbReference type="AlphaFoldDB" id="A0A420XUI1"/>
<keyword evidence="3" id="KW-1185">Reference proteome</keyword>
<dbReference type="PANTHER" id="PTHR38792">
    <property type="entry name" value="BNR/ASP-BOX REPEAT DOMAIN PROTEIN (AFU_ORTHOLOGUE AFUA_7G06430)-RELATED"/>
    <property type="match status" value="1"/>
</dbReference>
<dbReference type="PANTHER" id="PTHR38792:SF3">
    <property type="entry name" value="BNR_ASP-BOX REPEAT DOMAIN PROTEIN (AFU_ORTHOLOGUE AFUA_7G06430)-RELATED"/>
    <property type="match status" value="1"/>
</dbReference>
<dbReference type="InParanoid" id="A0A420XUI1"/>
<evidence type="ECO:0000313" key="2">
    <source>
        <dbReference type="EMBL" id="RKS80410.1"/>
    </source>
</evidence>
<accession>A0A420XUI1</accession>
<dbReference type="InterPro" id="IPR006311">
    <property type="entry name" value="TAT_signal"/>
</dbReference>
<reference evidence="2 3" key="1">
    <citation type="submission" date="2018-10" db="EMBL/GenBank/DDBJ databases">
        <title>Genomic Encyclopedia of Archaeal and Bacterial Type Strains, Phase II (KMG-II): from individual species to whole genera.</title>
        <authorList>
            <person name="Goeker M."/>
        </authorList>
    </citation>
    <scope>NUCLEOTIDE SEQUENCE [LARGE SCALE GENOMIC DNA]</scope>
    <source>
        <strain evidence="2 3">RP-AC37</strain>
    </source>
</reference>
<feature type="region of interest" description="Disordered" evidence="1">
    <location>
        <begin position="1"/>
        <end position="29"/>
    </location>
</feature>
<dbReference type="Gene3D" id="2.120.10.10">
    <property type="match status" value="1"/>
</dbReference>
<dbReference type="RefSeq" id="WP_231121466.1">
    <property type="nucleotide sequence ID" value="NZ_RBWV01000009.1"/>
</dbReference>
<name>A0A420XUI1_9ACTN</name>
<dbReference type="PROSITE" id="PS51318">
    <property type="entry name" value="TAT"/>
    <property type="match status" value="1"/>
</dbReference>
<sequence length="408" mass="43870">MQDRQSFPRAVEAGQHQGSRPGPTPVSRRAFLGGSAAAAAAVGLSLGTAAPASAASARSRARHGETPFGPVTVFDGPGASYARAIRLGGPQTGTARTTLATFQQFSLGSPGGFPVYRSEDDGRTWHYLSTVGGEEGRIWLQPSFYELQRPFGGLPQGAILCAGNSLDFNSTRIVLWASTDRGKTWSFLSTVAEGGAPRAENGFTPVWEPFLLLHRSRLICYYSDQRDPLYGQKLAHQTTKDLRTWGPVVNDAVGTDYAKRPGMTTVAKITNHLWIMTYEYGVSATYYPVHYKLARDPEEFDASPSIELLDQDGHAPASAPTVSWADYGGKDGTIIVSCNDDVDFVINRAAGDPGAWERMSTPMPRGYSRFTIPLTSPSSWSRSGGVFVITGAPYGEQAPITAGVIQLP</sequence>
<dbReference type="Proteomes" id="UP000281955">
    <property type="component" value="Unassembled WGS sequence"/>
</dbReference>
<dbReference type="CDD" id="cd15482">
    <property type="entry name" value="Sialidase_non-viral"/>
    <property type="match status" value="1"/>
</dbReference>
<dbReference type="SUPFAM" id="SSF50939">
    <property type="entry name" value="Sialidases"/>
    <property type="match status" value="1"/>
</dbReference>
<proteinExistence type="predicted"/>
<dbReference type="EMBL" id="RBWV01000009">
    <property type="protein sequence ID" value="RKS80410.1"/>
    <property type="molecule type" value="Genomic_DNA"/>
</dbReference>
<protein>
    <submittedName>
        <fullName evidence="2">Uncharacterized protein</fullName>
    </submittedName>
</protein>
<evidence type="ECO:0000256" key="1">
    <source>
        <dbReference type="SAM" id="MobiDB-lite"/>
    </source>
</evidence>
<organism evidence="2 3">
    <name type="scientific">Motilibacter peucedani</name>
    <dbReference type="NCBI Taxonomy" id="598650"/>
    <lineage>
        <taxon>Bacteria</taxon>
        <taxon>Bacillati</taxon>
        <taxon>Actinomycetota</taxon>
        <taxon>Actinomycetes</taxon>
        <taxon>Motilibacterales</taxon>
        <taxon>Motilibacteraceae</taxon>
        <taxon>Motilibacter</taxon>
    </lineage>
</organism>
<comment type="caution">
    <text evidence="2">The sequence shown here is derived from an EMBL/GenBank/DDBJ whole genome shotgun (WGS) entry which is preliminary data.</text>
</comment>
<evidence type="ECO:0000313" key="3">
    <source>
        <dbReference type="Proteomes" id="UP000281955"/>
    </source>
</evidence>
<dbReference type="InterPro" id="IPR036278">
    <property type="entry name" value="Sialidase_sf"/>
</dbReference>